<keyword evidence="3" id="KW-0418">Kinase</keyword>
<feature type="domain" description="Protein kinase" evidence="5">
    <location>
        <begin position="30"/>
        <end position="300"/>
    </location>
</feature>
<dbReference type="OrthoDB" id="295697at2759"/>
<dbReference type="AlphaFoldDB" id="A0A8S1LY62"/>
<accession>A0A8S1LY62</accession>
<dbReference type="PROSITE" id="PS00108">
    <property type="entry name" value="PROTEIN_KINASE_ST"/>
    <property type="match status" value="1"/>
</dbReference>
<proteinExistence type="predicted"/>
<dbReference type="Proteomes" id="UP000692954">
    <property type="component" value="Unassembled WGS sequence"/>
</dbReference>
<keyword evidence="1" id="KW-0808">Transferase</keyword>
<dbReference type="InterPro" id="IPR008271">
    <property type="entry name" value="Ser/Thr_kinase_AS"/>
</dbReference>
<evidence type="ECO:0000256" key="1">
    <source>
        <dbReference type="ARBA" id="ARBA00022679"/>
    </source>
</evidence>
<dbReference type="InterPro" id="IPR045269">
    <property type="entry name" value="Atg1-like"/>
</dbReference>
<dbReference type="PANTHER" id="PTHR24348:SF22">
    <property type="entry name" value="NON-SPECIFIC SERINE_THREONINE PROTEIN KINASE"/>
    <property type="match status" value="1"/>
</dbReference>
<sequence length="449" mass="52815">MDKNDQCFLKTTNCQNLIQLNIDRGLVYLPNQQIDPKAGNNGQVFKGYIGYNTDKQIECCVKKVSMQSDHRLLFEKVNQELILGRQLSHKNIVKFYESSTSQNNFYIFMEYCNGGSLKQMMCLKQDNQLMKTKIFPEKQAIEIMSQIIDALVYMKQLSFDGKSGVVHRDIKPDNIVFQNNIPKLIDFGMSRFVDRSTVTLLKGSPIYMSPQNLKSEKYDLEKNDVWSVGIILYQLVEGEFPWRSRLKDMQDLVQAQQKIQKNITYSNNTSQMLQNLINNMLKYDENDRYDWDQVINHQVMIPELKTSISNDITEVNRLIINYEQYLKCQPILSTNNLEKYVLDLTLTKLFNYQETITKNPELDQKVKELYISRLLQKRKFHNFERELIMKTKLSQKLVKSLQQMIIENLTDTQNQILIILCKIVISLYKENIKFDQQITIQRLLELAKL</sequence>
<evidence type="ECO:0000313" key="6">
    <source>
        <dbReference type="EMBL" id="CAD8072960.1"/>
    </source>
</evidence>
<keyword evidence="7" id="KW-1185">Reference proteome</keyword>
<dbReference type="PROSITE" id="PS50011">
    <property type="entry name" value="PROTEIN_KINASE_DOM"/>
    <property type="match status" value="1"/>
</dbReference>
<dbReference type="GO" id="GO:0004674">
    <property type="term" value="F:protein serine/threonine kinase activity"/>
    <property type="evidence" value="ECO:0007669"/>
    <property type="project" value="InterPro"/>
</dbReference>
<dbReference type="GO" id="GO:0005776">
    <property type="term" value="C:autophagosome"/>
    <property type="evidence" value="ECO:0007669"/>
    <property type="project" value="TreeGrafter"/>
</dbReference>
<evidence type="ECO:0000256" key="4">
    <source>
        <dbReference type="ARBA" id="ARBA00022840"/>
    </source>
</evidence>
<protein>
    <recommendedName>
        <fullName evidence="5">Protein kinase domain-containing protein</fullName>
    </recommendedName>
</protein>
<dbReference type="InterPro" id="IPR000719">
    <property type="entry name" value="Prot_kinase_dom"/>
</dbReference>
<evidence type="ECO:0000256" key="3">
    <source>
        <dbReference type="ARBA" id="ARBA00022777"/>
    </source>
</evidence>
<dbReference type="GO" id="GO:0010506">
    <property type="term" value="P:regulation of autophagy"/>
    <property type="evidence" value="ECO:0007669"/>
    <property type="project" value="InterPro"/>
</dbReference>
<dbReference type="PANTHER" id="PTHR24348">
    <property type="entry name" value="SERINE/THREONINE-PROTEIN KINASE UNC-51-RELATED"/>
    <property type="match status" value="1"/>
</dbReference>
<dbReference type="Pfam" id="PF00069">
    <property type="entry name" value="Pkinase"/>
    <property type="match status" value="1"/>
</dbReference>
<comment type="caution">
    <text evidence="6">The sequence shown here is derived from an EMBL/GenBank/DDBJ whole genome shotgun (WGS) entry which is preliminary data.</text>
</comment>
<evidence type="ECO:0000256" key="2">
    <source>
        <dbReference type="ARBA" id="ARBA00022741"/>
    </source>
</evidence>
<gene>
    <name evidence="6" type="ORF">PSON_ATCC_30995.1.T0300054</name>
</gene>
<dbReference type="GO" id="GO:0016020">
    <property type="term" value="C:membrane"/>
    <property type="evidence" value="ECO:0007669"/>
    <property type="project" value="TreeGrafter"/>
</dbReference>
<dbReference type="SMART" id="SM00220">
    <property type="entry name" value="S_TKc"/>
    <property type="match status" value="1"/>
</dbReference>
<dbReference type="GO" id="GO:0000045">
    <property type="term" value="P:autophagosome assembly"/>
    <property type="evidence" value="ECO:0007669"/>
    <property type="project" value="TreeGrafter"/>
</dbReference>
<evidence type="ECO:0000313" key="7">
    <source>
        <dbReference type="Proteomes" id="UP000692954"/>
    </source>
</evidence>
<name>A0A8S1LY62_9CILI</name>
<dbReference type="GO" id="GO:0000407">
    <property type="term" value="C:phagophore assembly site"/>
    <property type="evidence" value="ECO:0007669"/>
    <property type="project" value="TreeGrafter"/>
</dbReference>
<dbReference type="GO" id="GO:0005829">
    <property type="term" value="C:cytosol"/>
    <property type="evidence" value="ECO:0007669"/>
    <property type="project" value="TreeGrafter"/>
</dbReference>
<keyword evidence="2" id="KW-0547">Nucleotide-binding</keyword>
<keyword evidence="4" id="KW-0067">ATP-binding</keyword>
<evidence type="ECO:0000259" key="5">
    <source>
        <dbReference type="PROSITE" id="PS50011"/>
    </source>
</evidence>
<dbReference type="GO" id="GO:0005524">
    <property type="term" value="F:ATP binding"/>
    <property type="evidence" value="ECO:0007669"/>
    <property type="project" value="UniProtKB-KW"/>
</dbReference>
<dbReference type="EMBL" id="CAJJDN010000030">
    <property type="protein sequence ID" value="CAD8072960.1"/>
    <property type="molecule type" value="Genomic_DNA"/>
</dbReference>
<reference evidence="6" key="1">
    <citation type="submission" date="2021-01" db="EMBL/GenBank/DDBJ databases">
        <authorList>
            <consortium name="Genoscope - CEA"/>
            <person name="William W."/>
        </authorList>
    </citation>
    <scope>NUCLEOTIDE SEQUENCE</scope>
</reference>
<organism evidence="6 7">
    <name type="scientific">Paramecium sonneborni</name>
    <dbReference type="NCBI Taxonomy" id="65129"/>
    <lineage>
        <taxon>Eukaryota</taxon>
        <taxon>Sar</taxon>
        <taxon>Alveolata</taxon>
        <taxon>Ciliophora</taxon>
        <taxon>Intramacronucleata</taxon>
        <taxon>Oligohymenophorea</taxon>
        <taxon>Peniculida</taxon>
        <taxon>Parameciidae</taxon>
        <taxon>Paramecium</taxon>
    </lineage>
</organism>